<proteinExistence type="predicted"/>
<evidence type="ECO:0000313" key="1">
    <source>
        <dbReference type="EMBL" id="CAB4124738.1"/>
    </source>
</evidence>
<name>A0A6J5KQR5_9CAUD</name>
<reference evidence="1" key="1">
    <citation type="submission" date="2020-04" db="EMBL/GenBank/DDBJ databases">
        <authorList>
            <person name="Chiriac C."/>
            <person name="Salcher M."/>
            <person name="Ghai R."/>
            <person name="Kavagutti S V."/>
        </authorList>
    </citation>
    <scope>NUCLEOTIDE SEQUENCE</scope>
</reference>
<accession>A0A6J5KQR5</accession>
<gene>
    <name evidence="1" type="ORF">UFOVP55_24</name>
</gene>
<organism evidence="1">
    <name type="scientific">uncultured Caudovirales phage</name>
    <dbReference type="NCBI Taxonomy" id="2100421"/>
    <lineage>
        <taxon>Viruses</taxon>
        <taxon>Duplodnaviria</taxon>
        <taxon>Heunggongvirae</taxon>
        <taxon>Uroviricota</taxon>
        <taxon>Caudoviricetes</taxon>
        <taxon>Peduoviridae</taxon>
        <taxon>Maltschvirus</taxon>
        <taxon>Maltschvirus maltsch</taxon>
    </lineage>
</organism>
<protein>
    <submittedName>
        <fullName evidence="1">Uncharacterized protein</fullName>
    </submittedName>
</protein>
<sequence>MNRKRLQPYVDVFTEGHCTIEDITITGSNHLKFKVVKGDQRKFFIAPVSGSDHCGLQNFKHDVRRWLKTTGDSR</sequence>
<dbReference type="EMBL" id="LR796185">
    <property type="protein sequence ID" value="CAB4124738.1"/>
    <property type="molecule type" value="Genomic_DNA"/>
</dbReference>